<sequence>MLNFEAPLVSPNKNACGNVFCSSNEYFTIGFLTYGSATVANNSQVQPSSHSYNTDSSKLASSSATSSPSPSLLYTKVLNNVSNTYGCSFMIIKC</sequence>
<organism evidence="1 2">
    <name type="scientific">Camellia lanceoleosa</name>
    <dbReference type="NCBI Taxonomy" id="1840588"/>
    <lineage>
        <taxon>Eukaryota</taxon>
        <taxon>Viridiplantae</taxon>
        <taxon>Streptophyta</taxon>
        <taxon>Embryophyta</taxon>
        <taxon>Tracheophyta</taxon>
        <taxon>Spermatophyta</taxon>
        <taxon>Magnoliopsida</taxon>
        <taxon>eudicotyledons</taxon>
        <taxon>Gunneridae</taxon>
        <taxon>Pentapetalae</taxon>
        <taxon>asterids</taxon>
        <taxon>Ericales</taxon>
        <taxon>Theaceae</taxon>
        <taxon>Camellia</taxon>
    </lineage>
</organism>
<gene>
    <name evidence="1" type="ORF">LOK49_LG12G00386</name>
</gene>
<protein>
    <submittedName>
        <fullName evidence="1">Uncharacterized protein</fullName>
    </submittedName>
</protein>
<evidence type="ECO:0000313" key="2">
    <source>
        <dbReference type="Proteomes" id="UP001060215"/>
    </source>
</evidence>
<reference evidence="1 2" key="1">
    <citation type="journal article" date="2022" name="Plant J.">
        <title>Chromosome-level genome of Camellia lanceoleosa provides a valuable resource for understanding genome evolution and self-incompatibility.</title>
        <authorList>
            <person name="Gong W."/>
            <person name="Xiao S."/>
            <person name="Wang L."/>
            <person name="Liao Z."/>
            <person name="Chang Y."/>
            <person name="Mo W."/>
            <person name="Hu G."/>
            <person name="Li W."/>
            <person name="Zhao G."/>
            <person name="Zhu H."/>
            <person name="Hu X."/>
            <person name="Ji K."/>
            <person name="Xiang X."/>
            <person name="Song Q."/>
            <person name="Yuan D."/>
            <person name="Jin S."/>
            <person name="Zhang L."/>
        </authorList>
    </citation>
    <scope>NUCLEOTIDE SEQUENCE [LARGE SCALE GENOMIC DNA]</scope>
    <source>
        <strain evidence="1">SQ_2022a</strain>
    </source>
</reference>
<keyword evidence="2" id="KW-1185">Reference proteome</keyword>
<accession>A0ACC0FS58</accession>
<evidence type="ECO:0000313" key="1">
    <source>
        <dbReference type="EMBL" id="KAI7991500.1"/>
    </source>
</evidence>
<dbReference type="Proteomes" id="UP001060215">
    <property type="component" value="Chromosome 13"/>
</dbReference>
<name>A0ACC0FS58_9ERIC</name>
<dbReference type="EMBL" id="CM045770">
    <property type="protein sequence ID" value="KAI7991500.1"/>
    <property type="molecule type" value="Genomic_DNA"/>
</dbReference>
<proteinExistence type="predicted"/>
<comment type="caution">
    <text evidence="1">The sequence shown here is derived from an EMBL/GenBank/DDBJ whole genome shotgun (WGS) entry which is preliminary data.</text>
</comment>